<organism evidence="14 15">
    <name type="scientific">Buchananella hordeovulneris</name>
    <dbReference type="NCBI Taxonomy" id="52770"/>
    <lineage>
        <taxon>Bacteria</taxon>
        <taxon>Bacillati</taxon>
        <taxon>Actinomycetota</taxon>
        <taxon>Actinomycetes</taxon>
        <taxon>Actinomycetales</taxon>
        <taxon>Actinomycetaceae</taxon>
        <taxon>Buchananella</taxon>
    </lineage>
</organism>
<evidence type="ECO:0000256" key="8">
    <source>
        <dbReference type="ARBA" id="ARBA00052101"/>
    </source>
</evidence>
<dbReference type="InterPro" id="IPR018485">
    <property type="entry name" value="FGGY_C"/>
</dbReference>
<dbReference type="CDD" id="cd07769">
    <property type="entry name" value="ASKHA_NBD_FGGY_GK"/>
    <property type="match status" value="1"/>
</dbReference>
<feature type="binding site" evidence="10">
    <location>
        <position position="314"/>
    </location>
    <ligand>
        <name>ADP</name>
        <dbReference type="ChEBI" id="CHEBI:456216"/>
    </ligand>
</feature>
<dbReference type="GO" id="GO:0005829">
    <property type="term" value="C:cytosol"/>
    <property type="evidence" value="ECO:0007669"/>
    <property type="project" value="UniProtKB-ARBA"/>
</dbReference>
<dbReference type="GO" id="GO:0006072">
    <property type="term" value="P:glycerol-3-phosphate metabolic process"/>
    <property type="evidence" value="ECO:0007669"/>
    <property type="project" value="InterPro"/>
</dbReference>
<evidence type="ECO:0000259" key="13">
    <source>
        <dbReference type="Pfam" id="PF02782"/>
    </source>
</evidence>
<dbReference type="NCBIfam" id="TIGR01311">
    <property type="entry name" value="glycerol_kin"/>
    <property type="match status" value="1"/>
</dbReference>
<dbReference type="FunFam" id="3.30.420.40:FF:000008">
    <property type="entry name" value="Glycerol kinase"/>
    <property type="match status" value="1"/>
</dbReference>
<evidence type="ECO:0000313" key="14">
    <source>
        <dbReference type="EMBL" id="OKL51455.1"/>
    </source>
</evidence>
<feature type="binding site" evidence="10">
    <location>
        <position position="318"/>
    </location>
    <ligand>
        <name>ATP</name>
        <dbReference type="ChEBI" id="CHEBI:30616"/>
    </ligand>
</feature>
<keyword evidence="4 10" id="KW-0547">Nucleotide-binding</keyword>
<reference evidence="15" key="1">
    <citation type="submission" date="2016-12" db="EMBL/GenBank/DDBJ databases">
        <authorList>
            <person name="Meng X."/>
        </authorList>
    </citation>
    <scope>NUCLEOTIDE SEQUENCE [LARGE SCALE GENOMIC DNA]</scope>
    <source>
        <strain evidence="15">DSM 20732</strain>
    </source>
</reference>
<dbReference type="InterPro" id="IPR018484">
    <property type="entry name" value="FGGY_N"/>
</dbReference>
<feature type="binding site" evidence="10">
    <location>
        <position position="415"/>
    </location>
    <ligand>
        <name>ADP</name>
        <dbReference type="ChEBI" id="CHEBI:456216"/>
    </ligand>
</feature>
<dbReference type="InParanoid" id="A0A1Q5PVJ3"/>
<dbReference type="PROSITE" id="PS00445">
    <property type="entry name" value="FGGY_KINASES_2"/>
    <property type="match status" value="1"/>
</dbReference>
<dbReference type="EMBL" id="MQVS01000007">
    <property type="protein sequence ID" value="OKL51455.1"/>
    <property type="molecule type" value="Genomic_DNA"/>
</dbReference>
<evidence type="ECO:0000256" key="10">
    <source>
        <dbReference type="HAMAP-Rule" id="MF_00186"/>
    </source>
</evidence>
<dbReference type="PIRSF" id="PIRSF000538">
    <property type="entry name" value="GlpK"/>
    <property type="match status" value="1"/>
</dbReference>
<comment type="catalytic activity">
    <reaction evidence="8 10">
        <text>glycerol + ATP = sn-glycerol 3-phosphate + ADP + H(+)</text>
        <dbReference type="Rhea" id="RHEA:21644"/>
        <dbReference type="ChEBI" id="CHEBI:15378"/>
        <dbReference type="ChEBI" id="CHEBI:17754"/>
        <dbReference type="ChEBI" id="CHEBI:30616"/>
        <dbReference type="ChEBI" id="CHEBI:57597"/>
        <dbReference type="ChEBI" id="CHEBI:456216"/>
        <dbReference type="EC" id="2.7.1.30"/>
    </reaction>
</comment>
<gene>
    <name evidence="10" type="primary">glpK</name>
    <name evidence="14" type="ORF">BSZ40_07795</name>
</gene>
<sequence length="503" mass="54315">MSQRRYVLAIDQGTTSSRAVVFNSAGEVISFGQTELRQHTPRPGWLEHDALDIWRDVRKVAGQALALAEVDAASIAAVGITNQRETAVIWERDTGKPIHPAIVWQDTRTSEIVRSLEKQEGTEHFVAVCGLPPATYFSGPKWAWILDQIPGARARAERGELLAGTIDSWLVWNLTGGPDGGVHITDVTNASRTLLMDLRTLTWRDDLCAALRVPRRMLPAIRPSSQLLGHVEAASLIAGVPIAGVLGDQQAAAFGQGCLTPGKAKNTYGTGSFLLLHTGEEVIRSQHGLLSTVAYQLGSQPAAYGLEGSIAVTGSLVQWLRDELGIITSAGQIEQLAGSVPDNGGVYIVPAFSGLFAPHWRADARGAILGLTRFATRAHLARAALEATAFQTREVVTAMQADSGVQLTELRVDGGMVVNNILMQFQADILGVDVVRPEVVETTSLGAAFAAGLAVGVWNDPTEITASWREARRWRPNMDSQVRQRHLRAWDKAVERSLGWAAD</sequence>
<feature type="binding site" evidence="10">
    <location>
        <position position="16"/>
    </location>
    <ligand>
        <name>ATP</name>
        <dbReference type="ChEBI" id="CHEBI:30616"/>
    </ligand>
</feature>
<feature type="binding site" evidence="10">
    <location>
        <position position="15"/>
    </location>
    <ligand>
        <name>ATP</name>
        <dbReference type="ChEBI" id="CHEBI:30616"/>
    </ligand>
</feature>
<evidence type="ECO:0000256" key="4">
    <source>
        <dbReference type="ARBA" id="ARBA00022741"/>
    </source>
</evidence>
<evidence type="ECO:0000256" key="1">
    <source>
        <dbReference type="ARBA" id="ARBA00005190"/>
    </source>
</evidence>
<keyword evidence="6 10" id="KW-0319">Glycerol metabolism</keyword>
<proteinExistence type="inferred from homology"/>
<evidence type="ECO:0000256" key="9">
    <source>
        <dbReference type="ARBA" id="ARBA00054633"/>
    </source>
</evidence>
<dbReference type="FunCoup" id="A0A1Q5PVJ3">
    <property type="interactions" value="156"/>
</dbReference>
<feature type="binding site" evidence="10">
    <location>
        <position position="136"/>
    </location>
    <ligand>
        <name>sn-glycerol 3-phosphate</name>
        <dbReference type="ChEBI" id="CHEBI:57597"/>
    </ligand>
</feature>
<dbReference type="InterPro" id="IPR005999">
    <property type="entry name" value="Glycerol_kin"/>
</dbReference>
<dbReference type="GO" id="GO:0005524">
    <property type="term" value="F:ATP binding"/>
    <property type="evidence" value="ECO:0007669"/>
    <property type="project" value="UniProtKB-UniRule"/>
</dbReference>
<feature type="binding site" evidence="10">
    <location>
        <position position="14"/>
    </location>
    <ligand>
        <name>ATP</name>
        <dbReference type="ChEBI" id="CHEBI:30616"/>
    </ligand>
</feature>
<evidence type="ECO:0000259" key="12">
    <source>
        <dbReference type="Pfam" id="PF00370"/>
    </source>
</evidence>
<protein>
    <recommendedName>
        <fullName evidence="10">Glycerol kinase</fullName>
        <ecNumber evidence="10">2.7.1.30</ecNumber>
    </recommendedName>
    <alternativeName>
        <fullName evidence="10">ATP:glycerol 3-phosphotransferase</fullName>
    </alternativeName>
    <alternativeName>
        <fullName evidence="10">Glycerokinase</fullName>
        <shortName evidence="10">GK</shortName>
    </alternativeName>
</protein>
<dbReference type="RefSeq" id="WP_073824940.1">
    <property type="nucleotide sequence ID" value="NZ_MQVS01000007.1"/>
</dbReference>
<keyword evidence="5 10" id="KW-0418">Kinase</keyword>
<feature type="binding site" evidence="10">
    <location>
        <position position="136"/>
    </location>
    <ligand>
        <name>glycerol</name>
        <dbReference type="ChEBI" id="CHEBI:17754"/>
    </ligand>
</feature>
<dbReference type="UniPathway" id="UPA00618">
    <property type="reaction ID" value="UER00672"/>
</dbReference>
<feature type="binding site" evidence="10">
    <location>
        <position position="270"/>
    </location>
    <ligand>
        <name>ADP</name>
        <dbReference type="ChEBI" id="CHEBI:456216"/>
    </ligand>
</feature>
<feature type="binding site" evidence="10">
    <location>
        <position position="14"/>
    </location>
    <ligand>
        <name>sn-glycerol 3-phosphate</name>
        <dbReference type="ChEBI" id="CHEBI:57597"/>
    </ligand>
</feature>
<dbReference type="EC" id="2.7.1.30" evidence="10"/>
<dbReference type="InterPro" id="IPR000577">
    <property type="entry name" value="Carb_kinase_FGGY"/>
</dbReference>
<dbReference type="HAMAP" id="MF_00186">
    <property type="entry name" value="Glycerol_kin"/>
    <property type="match status" value="1"/>
</dbReference>
<evidence type="ECO:0000256" key="5">
    <source>
        <dbReference type="ARBA" id="ARBA00022777"/>
    </source>
</evidence>
<evidence type="ECO:0000256" key="2">
    <source>
        <dbReference type="ARBA" id="ARBA00009156"/>
    </source>
</evidence>
<dbReference type="PANTHER" id="PTHR10196">
    <property type="entry name" value="SUGAR KINASE"/>
    <property type="match status" value="1"/>
</dbReference>
<comment type="function">
    <text evidence="9 10">Key enzyme in the regulation of glycerol uptake and metabolism. Catalyzes the phosphorylation of glycerol to yield sn-glycerol 3-phosphate.</text>
</comment>
<comment type="caution">
    <text evidence="14">The sequence shown here is derived from an EMBL/GenBank/DDBJ whole genome shotgun (WGS) entry which is preliminary data.</text>
</comment>
<dbReference type="Gene3D" id="3.30.420.40">
    <property type="match status" value="2"/>
</dbReference>
<dbReference type="Pfam" id="PF02782">
    <property type="entry name" value="FGGY_C"/>
    <property type="match status" value="1"/>
</dbReference>
<dbReference type="Proteomes" id="UP000185612">
    <property type="component" value="Unassembled WGS sequence"/>
</dbReference>
<dbReference type="NCBIfam" id="NF000756">
    <property type="entry name" value="PRK00047.1"/>
    <property type="match status" value="1"/>
</dbReference>
<dbReference type="InterPro" id="IPR043129">
    <property type="entry name" value="ATPase_NBD"/>
</dbReference>
<dbReference type="Pfam" id="PF00370">
    <property type="entry name" value="FGGY_N"/>
    <property type="match status" value="1"/>
</dbReference>
<feature type="binding site" evidence="10">
    <location>
        <position position="84"/>
    </location>
    <ligand>
        <name>sn-glycerol 3-phosphate</name>
        <dbReference type="ChEBI" id="CHEBI:57597"/>
    </ligand>
</feature>
<evidence type="ECO:0000256" key="11">
    <source>
        <dbReference type="RuleBase" id="RU003733"/>
    </source>
</evidence>
<dbReference type="OrthoDB" id="9805576at2"/>
<dbReference type="STRING" id="52770.BSZ40_07795"/>
<keyword evidence="7 10" id="KW-0067">ATP-binding</keyword>
<dbReference type="PROSITE" id="PS00933">
    <property type="entry name" value="FGGY_KINASES_1"/>
    <property type="match status" value="1"/>
</dbReference>
<evidence type="ECO:0000313" key="15">
    <source>
        <dbReference type="Proteomes" id="UP000185612"/>
    </source>
</evidence>
<feature type="binding site" evidence="10">
    <location>
        <position position="18"/>
    </location>
    <ligand>
        <name>ADP</name>
        <dbReference type="ChEBI" id="CHEBI:456216"/>
    </ligand>
</feature>
<feature type="binding site" evidence="10">
    <location>
        <position position="415"/>
    </location>
    <ligand>
        <name>ATP</name>
        <dbReference type="ChEBI" id="CHEBI:30616"/>
    </ligand>
</feature>
<feature type="binding site" evidence="10">
    <location>
        <position position="270"/>
    </location>
    <ligand>
        <name>ATP</name>
        <dbReference type="ChEBI" id="CHEBI:30616"/>
    </ligand>
</feature>
<feature type="binding site" evidence="10">
    <location>
        <position position="84"/>
    </location>
    <ligand>
        <name>glycerol</name>
        <dbReference type="ChEBI" id="CHEBI:17754"/>
    </ligand>
</feature>
<dbReference type="GO" id="GO:0004370">
    <property type="term" value="F:glycerol kinase activity"/>
    <property type="evidence" value="ECO:0007669"/>
    <property type="project" value="UniProtKB-UniRule"/>
</dbReference>
<feature type="domain" description="Carbohydrate kinase FGGY C-terminal" evidence="13">
    <location>
        <begin position="265"/>
        <end position="454"/>
    </location>
</feature>
<feature type="domain" description="Carbohydrate kinase FGGY N-terminal" evidence="12">
    <location>
        <begin position="6"/>
        <end position="255"/>
    </location>
</feature>
<keyword evidence="15" id="KW-1185">Reference proteome</keyword>
<feature type="binding site" evidence="10">
    <location>
        <position position="85"/>
    </location>
    <ligand>
        <name>sn-glycerol 3-phosphate</name>
        <dbReference type="ChEBI" id="CHEBI:57597"/>
    </ligand>
</feature>
<feature type="binding site" evidence="10">
    <location>
        <position position="314"/>
    </location>
    <ligand>
        <name>ATP</name>
        <dbReference type="ChEBI" id="CHEBI:30616"/>
    </ligand>
</feature>
<keyword evidence="3 10" id="KW-0808">Transferase</keyword>
<feature type="binding site" evidence="10">
    <location>
        <position position="419"/>
    </location>
    <ligand>
        <name>ADP</name>
        <dbReference type="ChEBI" id="CHEBI:456216"/>
    </ligand>
</feature>
<feature type="binding site" evidence="10">
    <location>
        <position position="248"/>
    </location>
    <ligand>
        <name>sn-glycerol 3-phosphate</name>
        <dbReference type="ChEBI" id="CHEBI:57597"/>
    </ligand>
</feature>
<evidence type="ECO:0000256" key="6">
    <source>
        <dbReference type="ARBA" id="ARBA00022798"/>
    </source>
</evidence>
<feature type="binding site" evidence="10">
    <location>
        <position position="249"/>
    </location>
    <ligand>
        <name>glycerol</name>
        <dbReference type="ChEBI" id="CHEBI:17754"/>
    </ligand>
</feature>
<dbReference type="FunFam" id="3.30.420.40:FF:000007">
    <property type="entry name" value="Glycerol kinase"/>
    <property type="match status" value="1"/>
</dbReference>
<dbReference type="PANTHER" id="PTHR10196:SF69">
    <property type="entry name" value="GLYCEROL KINASE"/>
    <property type="match status" value="1"/>
</dbReference>
<dbReference type="GO" id="GO:0019563">
    <property type="term" value="P:glycerol catabolic process"/>
    <property type="evidence" value="ECO:0007669"/>
    <property type="project" value="UniProtKB-UniRule"/>
</dbReference>
<name>A0A1Q5PVJ3_9ACTO</name>
<feature type="binding site" evidence="10">
    <location>
        <position position="248"/>
    </location>
    <ligand>
        <name>glycerol</name>
        <dbReference type="ChEBI" id="CHEBI:17754"/>
    </ligand>
</feature>
<dbReference type="SUPFAM" id="SSF53067">
    <property type="entry name" value="Actin-like ATPase domain"/>
    <property type="match status" value="2"/>
</dbReference>
<dbReference type="AlphaFoldDB" id="A0A1Q5PVJ3"/>
<accession>A0A1Q5PVJ3</accession>
<feature type="binding site" evidence="10">
    <location>
        <position position="14"/>
    </location>
    <ligand>
        <name>ADP</name>
        <dbReference type="ChEBI" id="CHEBI:456216"/>
    </ligand>
</feature>
<evidence type="ECO:0000256" key="7">
    <source>
        <dbReference type="ARBA" id="ARBA00022840"/>
    </source>
</evidence>
<feature type="binding site" evidence="10">
    <location>
        <position position="85"/>
    </location>
    <ligand>
        <name>glycerol</name>
        <dbReference type="ChEBI" id="CHEBI:17754"/>
    </ligand>
</feature>
<evidence type="ECO:0000256" key="3">
    <source>
        <dbReference type="ARBA" id="ARBA00022679"/>
    </source>
</evidence>
<comment type="pathway">
    <text evidence="1 10">Polyol metabolism; glycerol degradation via glycerol kinase pathway; sn-glycerol 3-phosphate from glycerol: step 1/1.</text>
</comment>
<comment type="similarity">
    <text evidence="2 10 11">Belongs to the FGGY kinase family.</text>
</comment>
<dbReference type="InterPro" id="IPR018483">
    <property type="entry name" value="Carb_kinase_FGGY_CS"/>
</dbReference>
<comment type="activity regulation">
    <text evidence="10">Inhibited by fructose 1,6-bisphosphate (FBP).</text>
</comment>